<evidence type="ECO:0000313" key="9">
    <source>
        <dbReference type="Proteomes" id="UP000322899"/>
    </source>
</evidence>
<dbReference type="PANTHER" id="PTHR33284">
    <property type="entry name" value="RIBOSOMAL PROTEIN L25/GLN-TRNA SYNTHETASE, ANTI-CODON-BINDING DOMAIN-CONTAINING PROTEIN"/>
    <property type="match status" value="1"/>
</dbReference>
<feature type="domain" description="Large ribosomal subunit protein bL25 L25" evidence="5">
    <location>
        <begin position="58"/>
        <end position="152"/>
    </location>
</feature>
<keyword evidence="10" id="KW-1185">Reference proteome</keyword>
<evidence type="ECO:0000256" key="4">
    <source>
        <dbReference type="ARBA" id="ARBA00023274"/>
    </source>
</evidence>
<evidence type="ECO:0000313" key="10">
    <source>
        <dbReference type="Proteomes" id="UP000323011"/>
    </source>
</evidence>
<comment type="caution">
    <text evidence="7">The sequence shown here is derived from an EMBL/GenBank/DDBJ whole genome shotgun (WGS) entry which is preliminary data.</text>
</comment>
<keyword evidence="3" id="KW-0689">Ribosomal protein</keyword>
<dbReference type="InterPro" id="IPR020057">
    <property type="entry name" value="Ribosomal_bL25_b-dom"/>
</dbReference>
<dbReference type="OrthoDB" id="193674at2759"/>
<evidence type="ECO:0000259" key="5">
    <source>
        <dbReference type="Pfam" id="PF01386"/>
    </source>
</evidence>
<gene>
    <name evidence="8" type="ORF">FNF27_03639</name>
    <name evidence="7" type="ORF">FNF29_05237</name>
</gene>
<keyword evidence="1" id="KW-0699">rRNA-binding</keyword>
<evidence type="ECO:0000256" key="1">
    <source>
        <dbReference type="ARBA" id="ARBA00022730"/>
    </source>
</evidence>
<dbReference type="OMA" id="MWIHRPL"/>
<feature type="domain" description="Large ribosomal subunit protein bL25 beta" evidence="6">
    <location>
        <begin position="164"/>
        <end position="245"/>
    </location>
</feature>
<accession>A0A5A8CCZ4</accession>
<dbReference type="SUPFAM" id="SSF50715">
    <property type="entry name" value="Ribosomal protein L25-like"/>
    <property type="match status" value="1"/>
</dbReference>
<proteinExistence type="predicted"/>
<sequence>MHIAAVQAPRWRGAVLSRAGGALRAETAAASVTERACAAAEGRRTLFGQKFNVLQLPAIRRSSFDIGSTAARRARAAGLTPGTIYGVAADGTAEPIAVWVRTVDLVREHNRSPMSFANTLVDMPLNDTASELVVPRSLDVDPVTRQIRNVTFLRHVPGRRPGTKMSIPFRTINDERCMAYRAGGWMLELVHRLPVYCVGDKVPDALVLDLRGKNIGDKIMASEVHLPDGVRIRSNQGDFAVARFAGSKRLMMQREAQIASAS</sequence>
<keyword evidence="2" id="KW-0694">RNA-binding</keyword>
<dbReference type="Pfam" id="PF01386">
    <property type="entry name" value="Ribosomal_L25p"/>
    <property type="match status" value="1"/>
</dbReference>
<dbReference type="Proteomes" id="UP000323011">
    <property type="component" value="Unassembled WGS sequence"/>
</dbReference>
<protein>
    <submittedName>
        <fullName evidence="7">Uncharacterized protein</fullName>
    </submittedName>
</protein>
<dbReference type="GO" id="GO:0022625">
    <property type="term" value="C:cytosolic large ribosomal subunit"/>
    <property type="evidence" value="ECO:0007669"/>
    <property type="project" value="TreeGrafter"/>
</dbReference>
<dbReference type="InterPro" id="IPR037121">
    <property type="entry name" value="Ribosomal_bL25_C"/>
</dbReference>
<dbReference type="GO" id="GO:0006412">
    <property type="term" value="P:translation"/>
    <property type="evidence" value="ECO:0007669"/>
    <property type="project" value="InterPro"/>
</dbReference>
<evidence type="ECO:0000259" key="6">
    <source>
        <dbReference type="Pfam" id="PF14693"/>
    </source>
</evidence>
<dbReference type="EMBL" id="VLTN01000034">
    <property type="protein sequence ID" value="KAA0150434.1"/>
    <property type="molecule type" value="Genomic_DNA"/>
</dbReference>
<dbReference type="CDD" id="cd00495">
    <property type="entry name" value="Ribosomal_L25_TL5_CTC"/>
    <property type="match status" value="1"/>
</dbReference>
<dbReference type="Pfam" id="PF14693">
    <property type="entry name" value="Ribosomal_TL5_C"/>
    <property type="match status" value="1"/>
</dbReference>
<dbReference type="GO" id="GO:0008097">
    <property type="term" value="F:5S rRNA binding"/>
    <property type="evidence" value="ECO:0007669"/>
    <property type="project" value="TreeGrafter"/>
</dbReference>
<dbReference type="EMBL" id="VLTO01000018">
    <property type="protein sequence ID" value="KAA0174924.1"/>
    <property type="molecule type" value="Genomic_DNA"/>
</dbReference>
<dbReference type="Gene3D" id="2.170.120.20">
    <property type="entry name" value="Ribosomal protein L25, beta domain"/>
    <property type="match status" value="1"/>
</dbReference>
<dbReference type="AlphaFoldDB" id="A0A5A8CCZ4"/>
<reference evidence="9 10" key="1">
    <citation type="submission" date="2019-07" db="EMBL/GenBank/DDBJ databases">
        <title>Genomes of Cafeteria roenbergensis.</title>
        <authorList>
            <person name="Fischer M.G."/>
            <person name="Hackl T."/>
            <person name="Roman M."/>
        </authorList>
    </citation>
    <scope>NUCLEOTIDE SEQUENCE [LARGE SCALE GENOMIC DNA]</scope>
    <source>
        <strain evidence="7 10">BVI</strain>
        <strain evidence="8 9">E4-10P</strain>
    </source>
</reference>
<name>A0A5A8CCZ4_CAFRO</name>
<dbReference type="InterPro" id="IPR020930">
    <property type="entry name" value="Ribosomal_uL5_bac-type"/>
</dbReference>
<organism evidence="7 10">
    <name type="scientific">Cafeteria roenbergensis</name>
    <name type="common">Marine flagellate</name>
    <dbReference type="NCBI Taxonomy" id="33653"/>
    <lineage>
        <taxon>Eukaryota</taxon>
        <taxon>Sar</taxon>
        <taxon>Stramenopiles</taxon>
        <taxon>Bigyra</taxon>
        <taxon>Opalozoa</taxon>
        <taxon>Bicosoecida</taxon>
        <taxon>Cafeteriaceae</taxon>
        <taxon>Cafeteria</taxon>
    </lineage>
</organism>
<dbReference type="Gene3D" id="2.40.240.10">
    <property type="entry name" value="Ribosomal Protein L25, Chain P"/>
    <property type="match status" value="1"/>
</dbReference>
<dbReference type="PANTHER" id="PTHR33284:SF1">
    <property type="entry name" value="RIBOSOMAL PROTEIN L25_GLN-TRNA SYNTHETASE, ANTI-CODON-BINDING DOMAIN-CONTAINING PROTEIN"/>
    <property type="match status" value="1"/>
</dbReference>
<evidence type="ECO:0000313" key="8">
    <source>
        <dbReference type="EMBL" id="KAA0174924.1"/>
    </source>
</evidence>
<dbReference type="InterPro" id="IPR029751">
    <property type="entry name" value="Ribosomal_L25_dom"/>
</dbReference>
<evidence type="ECO:0000256" key="2">
    <source>
        <dbReference type="ARBA" id="ARBA00022884"/>
    </source>
</evidence>
<dbReference type="GO" id="GO:0003735">
    <property type="term" value="F:structural constituent of ribosome"/>
    <property type="evidence" value="ECO:0007669"/>
    <property type="project" value="InterPro"/>
</dbReference>
<evidence type="ECO:0000313" key="7">
    <source>
        <dbReference type="EMBL" id="KAA0150434.1"/>
    </source>
</evidence>
<dbReference type="Proteomes" id="UP000322899">
    <property type="component" value="Unassembled WGS sequence"/>
</dbReference>
<dbReference type="InterPro" id="IPR020056">
    <property type="entry name" value="Rbsml_bL25/Gln-tRNA_synth_N"/>
</dbReference>
<evidence type="ECO:0000256" key="3">
    <source>
        <dbReference type="ARBA" id="ARBA00022980"/>
    </source>
</evidence>
<keyword evidence="4" id="KW-0687">Ribonucleoprotein</keyword>
<dbReference type="InterPro" id="IPR011035">
    <property type="entry name" value="Ribosomal_bL25/Gln-tRNA_synth"/>
</dbReference>